<dbReference type="EMBL" id="HACA01015517">
    <property type="protein sequence ID" value="CDW32878.1"/>
    <property type="molecule type" value="Transcribed_RNA"/>
</dbReference>
<dbReference type="AlphaFoldDB" id="A0A0K2U3V9"/>
<proteinExistence type="predicted"/>
<organism evidence="1">
    <name type="scientific">Lepeophtheirus salmonis</name>
    <name type="common">Salmon louse</name>
    <name type="synonym">Caligus salmonis</name>
    <dbReference type="NCBI Taxonomy" id="72036"/>
    <lineage>
        <taxon>Eukaryota</taxon>
        <taxon>Metazoa</taxon>
        <taxon>Ecdysozoa</taxon>
        <taxon>Arthropoda</taxon>
        <taxon>Crustacea</taxon>
        <taxon>Multicrustacea</taxon>
        <taxon>Hexanauplia</taxon>
        <taxon>Copepoda</taxon>
        <taxon>Siphonostomatoida</taxon>
        <taxon>Caligidae</taxon>
        <taxon>Lepeophtheirus</taxon>
    </lineage>
</organism>
<accession>A0A0K2U3V9</accession>
<name>A0A0K2U3V9_LEPSM</name>
<protein>
    <submittedName>
        <fullName evidence="1">Uncharacterized protein</fullName>
    </submittedName>
</protein>
<reference evidence="1" key="1">
    <citation type="submission" date="2014-05" db="EMBL/GenBank/DDBJ databases">
        <authorList>
            <person name="Chronopoulou M."/>
        </authorList>
    </citation>
    <scope>NUCLEOTIDE SEQUENCE</scope>
    <source>
        <tissue evidence="1">Whole organism</tissue>
    </source>
</reference>
<evidence type="ECO:0000313" key="1">
    <source>
        <dbReference type="EMBL" id="CDW32878.1"/>
    </source>
</evidence>
<sequence>KYNCFLDINKLNCKNFYSSSSKNSEHFDIHPLDSNKRKVLSPTTILRTIFLVESDLFQSFISEVIRFFFK</sequence>
<feature type="non-terminal residue" evidence="1">
    <location>
        <position position="1"/>
    </location>
</feature>